<accession>A0ACC6QM65</accession>
<gene>
    <name evidence="1" type="ORF">WKI58_22970</name>
</gene>
<proteinExistence type="predicted"/>
<name>A0ACC6QM65_9ACTN</name>
<organism evidence="1 2">
    <name type="scientific">Streptomyces pratisoli</name>
    <dbReference type="NCBI Taxonomy" id="3139917"/>
    <lineage>
        <taxon>Bacteria</taxon>
        <taxon>Bacillati</taxon>
        <taxon>Actinomycetota</taxon>
        <taxon>Actinomycetes</taxon>
        <taxon>Kitasatosporales</taxon>
        <taxon>Streptomycetaceae</taxon>
        <taxon>Streptomyces</taxon>
    </lineage>
</organism>
<sequence>MTSAHVPTSSGPPGWRQAGILPRWMRVPALVTGIVLVLCSLLALDTPRAYAATYTRISGVGSTWSANAIQQWITNVAHQMTVNYADSGSSQGRQEFRNGTADFGVSEIPYGLRDGGVLDAPPSRGYAYMPIVAGGTSFMYNLKIGGQRVRNLRLSGDVVTRIFTGKITRWNDAAIKADNPSLNLPPIKIVPVYRSDGSGTTAQFTLWMSKQYPSLWNDYCRRAGRNANPCGMTSNYPFVNGSGFIGKSQSLGVQGFVKQDHNQGSITYVEYSYAKSINFPVVKVLNKSNYYVSPTAEAVAVGLLKAQINNDKNSKDYLTQILDGVYNSTDPRAYPLSSYSYMILPTKAEAGFTTAKGRTLSAFSYYFLCEGQQQAAPLGYSPLPMNLVKAGLEQVRKIPGTERQTVDLKGCNNPTFAPDGKTNTLAKNAPQPPACDKKGGPAQCTAAGKPAPGNGGSASGGSGGSGGASSGGSNGSGGASGGSGGPGGATGGADGGADGGATGGAGTEGAVIDPDTGEILDTGSGANGAEQVYGTNVAIGAESTWGVRTALMLLSGAMIIGVVVAPPLASRYLNSRGRRRANAA</sequence>
<dbReference type="Proteomes" id="UP001375539">
    <property type="component" value="Unassembled WGS sequence"/>
</dbReference>
<evidence type="ECO:0000313" key="2">
    <source>
        <dbReference type="Proteomes" id="UP001375539"/>
    </source>
</evidence>
<protein>
    <submittedName>
        <fullName evidence="1">Phosphate ABC transporter substrate-binding protein PstS</fullName>
    </submittedName>
</protein>
<reference evidence="1" key="1">
    <citation type="submission" date="2024-03" db="EMBL/GenBank/DDBJ databases">
        <title>Novel Streptomyces species of biotechnological and ecological value are a feature of Machair soil.</title>
        <authorList>
            <person name="Prole J.R."/>
            <person name="Goodfellow M."/>
            <person name="Allenby N."/>
            <person name="Ward A.C."/>
        </authorList>
    </citation>
    <scope>NUCLEOTIDE SEQUENCE</scope>
    <source>
        <strain evidence="1">MS1.AVA.4</strain>
    </source>
</reference>
<keyword evidence="2" id="KW-1185">Reference proteome</keyword>
<dbReference type="EMBL" id="JBBKAI010000002">
    <property type="protein sequence ID" value="MEJ8659345.1"/>
    <property type="molecule type" value="Genomic_DNA"/>
</dbReference>
<comment type="caution">
    <text evidence="1">The sequence shown here is derived from an EMBL/GenBank/DDBJ whole genome shotgun (WGS) entry which is preliminary data.</text>
</comment>
<evidence type="ECO:0000313" key="1">
    <source>
        <dbReference type="EMBL" id="MEJ8659345.1"/>
    </source>
</evidence>